<gene>
    <name evidence="1" type="ORF">LCGC14_2706360</name>
</gene>
<name>A0A0F8ZEB2_9ZZZZ</name>
<proteinExistence type="predicted"/>
<comment type="caution">
    <text evidence="1">The sequence shown here is derived from an EMBL/GenBank/DDBJ whole genome shotgun (WGS) entry which is preliminary data.</text>
</comment>
<dbReference type="EMBL" id="LAZR01048368">
    <property type="protein sequence ID" value="KKK92093.1"/>
    <property type="molecule type" value="Genomic_DNA"/>
</dbReference>
<dbReference type="AlphaFoldDB" id="A0A0F8ZEB2"/>
<sequence length="119" mass="12092">EKLVAQITGAGCDVIPIAEMGYDCQDVPNNICHFISSSPPECPGVTGPVVCRDVTCIDPIDVCPGDACTTVLGGGGTVCDRRNQAQKDAGCLPCGVSMDGVVITVTDAFGNEAMATIGT</sequence>
<organism evidence="1">
    <name type="scientific">marine sediment metagenome</name>
    <dbReference type="NCBI Taxonomy" id="412755"/>
    <lineage>
        <taxon>unclassified sequences</taxon>
        <taxon>metagenomes</taxon>
        <taxon>ecological metagenomes</taxon>
    </lineage>
</organism>
<feature type="non-terminal residue" evidence="1">
    <location>
        <position position="1"/>
    </location>
</feature>
<accession>A0A0F8ZEB2</accession>
<evidence type="ECO:0000313" key="1">
    <source>
        <dbReference type="EMBL" id="KKK92093.1"/>
    </source>
</evidence>
<protein>
    <submittedName>
        <fullName evidence="1">Uncharacterized protein</fullName>
    </submittedName>
</protein>
<reference evidence="1" key="1">
    <citation type="journal article" date="2015" name="Nature">
        <title>Complex archaea that bridge the gap between prokaryotes and eukaryotes.</title>
        <authorList>
            <person name="Spang A."/>
            <person name="Saw J.H."/>
            <person name="Jorgensen S.L."/>
            <person name="Zaremba-Niedzwiedzka K."/>
            <person name="Martijn J."/>
            <person name="Lind A.E."/>
            <person name="van Eijk R."/>
            <person name="Schleper C."/>
            <person name="Guy L."/>
            <person name="Ettema T.J."/>
        </authorList>
    </citation>
    <scope>NUCLEOTIDE SEQUENCE</scope>
</reference>